<proteinExistence type="predicted"/>
<dbReference type="InterPro" id="IPR018490">
    <property type="entry name" value="cNMP-bd_dom_sf"/>
</dbReference>
<evidence type="ECO:0000259" key="2">
    <source>
        <dbReference type="PROSITE" id="PS50042"/>
    </source>
</evidence>
<dbReference type="CDD" id="cd00038">
    <property type="entry name" value="CAP_ED"/>
    <property type="match status" value="1"/>
</dbReference>
<keyword evidence="1" id="KW-0812">Transmembrane</keyword>
<evidence type="ECO:0000313" key="4">
    <source>
        <dbReference type="Proteomes" id="UP000036771"/>
    </source>
</evidence>
<feature type="transmembrane region" description="Helical" evidence="1">
    <location>
        <begin position="236"/>
        <end position="256"/>
    </location>
</feature>
<dbReference type="Pfam" id="PF00027">
    <property type="entry name" value="cNMP_binding"/>
    <property type="match status" value="1"/>
</dbReference>
<feature type="domain" description="Cyclic nucleotide-binding" evidence="2">
    <location>
        <begin position="16"/>
        <end position="131"/>
    </location>
</feature>
<name>A0A0K8MFT4_9PROT</name>
<reference evidence="3 4" key="1">
    <citation type="submission" date="2015-03" db="EMBL/GenBank/DDBJ databases">
        <title>Caedibacter varicaedens, whole genome shotgun sequence.</title>
        <authorList>
            <person name="Suzuki H."/>
            <person name="Dapper A.L."/>
            <person name="Gibson A.K."/>
            <person name="Jackson C."/>
            <person name="Lee H."/>
            <person name="Pejaver V.R."/>
            <person name="Doak T."/>
            <person name="Lynch M."/>
        </authorList>
    </citation>
    <scope>NUCLEOTIDE SEQUENCE [LARGE SCALE GENOMIC DNA]</scope>
</reference>
<dbReference type="PANTHER" id="PTHR24567">
    <property type="entry name" value="CRP FAMILY TRANSCRIPTIONAL REGULATORY PROTEIN"/>
    <property type="match status" value="1"/>
</dbReference>
<evidence type="ECO:0000313" key="3">
    <source>
        <dbReference type="EMBL" id="GAO98749.1"/>
    </source>
</evidence>
<dbReference type="InterPro" id="IPR050397">
    <property type="entry name" value="Env_Response_Regulators"/>
</dbReference>
<dbReference type="AlphaFoldDB" id="A0A0K8MFT4"/>
<dbReference type="Gene3D" id="2.60.120.10">
    <property type="entry name" value="Jelly Rolls"/>
    <property type="match status" value="1"/>
</dbReference>
<dbReference type="SMART" id="SM00100">
    <property type="entry name" value="cNMP"/>
    <property type="match status" value="1"/>
</dbReference>
<evidence type="ECO:0000256" key="1">
    <source>
        <dbReference type="SAM" id="Phobius"/>
    </source>
</evidence>
<keyword evidence="1" id="KW-1133">Transmembrane helix</keyword>
<protein>
    <submittedName>
        <fullName evidence="3">Cyclic nucleotide-binding domain protein</fullName>
    </submittedName>
</protein>
<sequence length="279" mass="31849">MSYTKVIGYYLENDPYKKNLSPNDRAHLISTFQIIELQPDELLYNQKTATNYIYFLTHGCLTLQTADNKVITIKPGEYFGEEAALGLHAYMSKAVARESCHLIQISAHDFQQVLEKEALIHNDLVATYSKKFIDSQLAVQKADNPSVKLMRPSLLSDELCWILSIIIPLFFYILFKDFFAEQNTRLFLTFSVSAFCLWAFSLTPVYIPPLIIVVSSLVLECTPKTTIFSGFASENFLMLFSILALSRAIAASNILYRIMLKILKFMPPTHFWTNIAKNL</sequence>
<comment type="caution">
    <text evidence="3">The sequence shown here is derived from an EMBL/GenBank/DDBJ whole genome shotgun (WGS) entry which is preliminary data.</text>
</comment>
<dbReference type="Proteomes" id="UP000036771">
    <property type="component" value="Unassembled WGS sequence"/>
</dbReference>
<organism evidence="3 4">
    <name type="scientific">Caedimonas varicaedens</name>
    <dbReference type="NCBI Taxonomy" id="1629334"/>
    <lineage>
        <taxon>Bacteria</taxon>
        <taxon>Pseudomonadati</taxon>
        <taxon>Pseudomonadota</taxon>
        <taxon>Alphaproteobacteria</taxon>
        <taxon>Holosporales</taxon>
        <taxon>Caedimonadaceae</taxon>
        <taxon>Caedimonas</taxon>
    </lineage>
</organism>
<dbReference type="InterPro" id="IPR000595">
    <property type="entry name" value="cNMP-bd_dom"/>
</dbReference>
<feature type="transmembrane region" description="Helical" evidence="1">
    <location>
        <begin position="154"/>
        <end position="175"/>
    </location>
</feature>
<dbReference type="InterPro" id="IPR014710">
    <property type="entry name" value="RmlC-like_jellyroll"/>
</dbReference>
<dbReference type="SUPFAM" id="SSF51206">
    <property type="entry name" value="cAMP-binding domain-like"/>
    <property type="match status" value="1"/>
</dbReference>
<dbReference type="PANTHER" id="PTHR24567:SF74">
    <property type="entry name" value="HTH-TYPE TRANSCRIPTIONAL REGULATOR ARCR"/>
    <property type="match status" value="1"/>
</dbReference>
<dbReference type="EMBL" id="BBVC01000086">
    <property type="protein sequence ID" value="GAO98749.1"/>
    <property type="molecule type" value="Genomic_DNA"/>
</dbReference>
<accession>A0A0K8MFT4</accession>
<dbReference type="PROSITE" id="PS50042">
    <property type="entry name" value="CNMP_BINDING_3"/>
    <property type="match status" value="1"/>
</dbReference>
<keyword evidence="4" id="KW-1185">Reference proteome</keyword>
<dbReference type="OrthoDB" id="3525895at2"/>
<dbReference type="GO" id="GO:0003700">
    <property type="term" value="F:DNA-binding transcription factor activity"/>
    <property type="evidence" value="ECO:0007669"/>
    <property type="project" value="TreeGrafter"/>
</dbReference>
<gene>
    <name evidence="3" type="ORF">Cva_01417</name>
</gene>
<dbReference type="GO" id="GO:0005829">
    <property type="term" value="C:cytosol"/>
    <property type="evidence" value="ECO:0007669"/>
    <property type="project" value="TreeGrafter"/>
</dbReference>
<keyword evidence="1" id="KW-0472">Membrane</keyword>
<dbReference type="STRING" id="1629334.Cva_01417"/>